<sequence>MGSTNPLTPLTQPAWVHDKPSLRFPYSIYAHLEIVYKTTGGRTPDHVALRQRCDDTRKNSTKRWSNKEIAAMAQRQYYYLLVMSIPQISNRDKARHDSFNRYFEPTKLRLCAMIVMNTYMFTLLDDHAYGCLCPVCPGDHKFTTSHFTCIQQLIRRILVGPKLPPIGPDLLHQLQERHDFHDVPHTPANHTAKTKSSRLLVPPMILPIQASQHISNASVVWCGIGSPLTPNHDG</sequence>
<protein>
    <submittedName>
        <fullName evidence="1">Uncharacterized protein</fullName>
    </submittedName>
</protein>
<dbReference type="GeneID" id="25903047"/>
<dbReference type="RefSeq" id="XP_014159149.1">
    <property type="nucleotide sequence ID" value="XM_014303674.1"/>
</dbReference>
<organism evidence="1 2">
    <name type="scientific">Sphaeroforma arctica JP610</name>
    <dbReference type="NCBI Taxonomy" id="667725"/>
    <lineage>
        <taxon>Eukaryota</taxon>
        <taxon>Ichthyosporea</taxon>
        <taxon>Ichthyophonida</taxon>
        <taxon>Sphaeroforma</taxon>
    </lineage>
</organism>
<reference evidence="1 2" key="1">
    <citation type="submission" date="2011-02" db="EMBL/GenBank/DDBJ databases">
        <title>The Genome Sequence of Sphaeroforma arctica JP610.</title>
        <authorList>
            <consortium name="The Broad Institute Genome Sequencing Platform"/>
            <person name="Russ C."/>
            <person name="Cuomo C."/>
            <person name="Young S.K."/>
            <person name="Zeng Q."/>
            <person name="Gargeya S."/>
            <person name="Alvarado L."/>
            <person name="Berlin A."/>
            <person name="Chapman S.B."/>
            <person name="Chen Z."/>
            <person name="Freedman E."/>
            <person name="Gellesch M."/>
            <person name="Goldberg J."/>
            <person name="Griggs A."/>
            <person name="Gujja S."/>
            <person name="Heilman E."/>
            <person name="Heiman D."/>
            <person name="Howarth C."/>
            <person name="Mehta T."/>
            <person name="Neiman D."/>
            <person name="Pearson M."/>
            <person name="Roberts A."/>
            <person name="Saif S."/>
            <person name="Shea T."/>
            <person name="Shenoy N."/>
            <person name="Sisk P."/>
            <person name="Stolte C."/>
            <person name="Sykes S."/>
            <person name="White J."/>
            <person name="Yandava C."/>
            <person name="Burger G."/>
            <person name="Gray M.W."/>
            <person name="Holland P.W.H."/>
            <person name="King N."/>
            <person name="Lang F.B.F."/>
            <person name="Roger A.J."/>
            <person name="Ruiz-Trillo I."/>
            <person name="Haas B."/>
            <person name="Nusbaum C."/>
            <person name="Birren B."/>
        </authorList>
    </citation>
    <scope>NUCLEOTIDE SEQUENCE [LARGE SCALE GENOMIC DNA]</scope>
    <source>
        <strain evidence="1 2">JP610</strain>
    </source>
</reference>
<dbReference type="AlphaFoldDB" id="A0A0L0G881"/>
<gene>
    <name evidence="1" type="ORF">SARC_02543</name>
</gene>
<dbReference type="EMBL" id="KQ241712">
    <property type="protein sequence ID" value="KNC85247.1"/>
    <property type="molecule type" value="Genomic_DNA"/>
</dbReference>
<evidence type="ECO:0000313" key="1">
    <source>
        <dbReference type="EMBL" id="KNC85247.1"/>
    </source>
</evidence>
<proteinExistence type="predicted"/>
<name>A0A0L0G881_9EUKA</name>
<dbReference type="Proteomes" id="UP000054560">
    <property type="component" value="Unassembled WGS sequence"/>
</dbReference>
<accession>A0A0L0G881</accession>
<evidence type="ECO:0000313" key="2">
    <source>
        <dbReference type="Proteomes" id="UP000054560"/>
    </source>
</evidence>
<keyword evidence="2" id="KW-1185">Reference proteome</keyword>